<accession>A0ACB6QU34</accession>
<name>A0ACB6QU34_9PLEO</name>
<dbReference type="Proteomes" id="UP000799755">
    <property type="component" value="Unassembled WGS sequence"/>
</dbReference>
<evidence type="ECO:0000313" key="1">
    <source>
        <dbReference type="EMBL" id="KAF2469597.1"/>
    </source>
</evidence>
<proteinExistence type="predicted"/>
<reference evidence="1" key="1">
    <citation type="journal article" date="2020" name="Stud. Mycol.">
        <title>101 Dothideomycetes genomes: a test case for predicting lifestyles and emergence of pathogens.</title>
        <authorList>
            <person name="Haridas S."/>
            <person name="Albert R."/>
            <person name="Binder M."/>
            <person name="Bloem J."/>
            <person name="Labutti K."/>
            <person name="Salamov A."/>
            <person name="Andreopoulos B."/>
            <person name="Baker S."/>
            <person name="Barry K."/>
            <person name="Bills G."/>
            <person name="Bluhm B."/>
            <person name="Cannon C."/>
            <person name="Castanera R."/>
            <person name="Culley D."/>
            <person name="Daum C."/>
            <person name="Ezra D."/>
            <person name="Gonzalez J."/>
            <person name="Henrissat B."/>
            <person name="Kuo A."/>
            <person name="Liang C."/>
            <person name="Lipzen A."/>
            <person name="Lutzoni F."/>
            <person name="Magnuson J."/>
            <person name="Mondo S."/>
            <person name="Nolan M."/>
            <person name="Ohm R."/>
            <person name="Pangilinan J."/>
            <person name="Park H.-J."/>
            <person name="Ramirez L."/>
            <person name="Alfaro M."/>
            <person name="Sun H."/>
            <person name="Tritt A."/>
            <person name="Yoshinaga Y."/>
            <person name="Zwiers L.-H."/>
            <person name="Turgeon B."/>
            <person name="Goodwin S."/>
            <person name="Spatafora J."/>
            <person name="Crous P."/>
            <person name="Grigoriev I."/>
        </authorList>
    </citation>
    <scope>NUCLEOTIDE SEQUENCE</scope>
    <source>
        <strain evidence="1">ATCC 200398</strain>
    </source>
</reference>
<gene>
    <name evidence="1" type="ORF">BDR25DRAFT_228524</name>
</gene>
<comment type="caution">
    <text evidence="1">The sequence shown here is derived from an EMBL/GenBank/DDBJ whole genome shotgun (WGS) entry which is preliminary data.</text>
</comment>
<keyword evidence="2" id="KW-1185">Reference proteome</keyword>
<dbReference type="EMBL" id="MU003511">
    <property type="protein sequence ID" value="KAF2469597.1"/>
    <property type="molecule type" value="Genomic_DNA"/>
</dbReference>
<sequence>MFGGIEDPAPPLSPPSVTIIGARFPADGSPAHLLSLKTTSEGVGGSPDSFLFHVPDLRVFWKTPQAWQHRDVQRLEIENQPFLNCHGVYMVFFSYFLDELPRNNNFPAQLIPNQIFSGDVFVVKLKPHEFGEHAWAAYDDVPPEFLKLPIMGRRY</sequence>
<protein>
    <submittedName>
        <fullName evidence="1">Uncharacterized protein</fullName>
    </submittedName>
</protein>
<organism evidence="1 2">
    <name type="scientific">Lindgomyces ingoldianus</name>
    <dbReference type="NCBI Taxonomy" id="673940"/>
    <lineage>
        <taxon>Eukaryota</taxon>
        <taxon>Fungi</taxon>
        <taxon>Dikarya</taxon>
        <taxon>Ascomycota</taxon>
        <taxon>Pezizomycotina</taxon>
        <taxon>Dothideomycetes</taxon>
        <taxon>Pleosporomycetidae</taxon>
        <taxon>Pleosporales</taxon>
        <taxon>Lindgomycetaceae</taxon>
        <taxon>Lindgomyces</taxon>
    </lineage>
</organism>
<evidence type="ECO:0000313" key="2">
    <source>
        <dbReference type="Proteomes" id="UP000799755"/>
    </source>
</evidence>